<dbReference type="InterPro" id="IPR023346">
    <property type="entry name" value="Lysozyme-like_dom_sf"/>
</dbReference>
<name>A0A382RA56_9ZZZZ</name>
<dbReference type="AlphaFoldDB" id="A0A382RA56"/>
<dbReference type="SUPFAM" id="SSF53955">
    <property type="entry name" value="Lysozyme-like"/>
    <property type="match status" value="1"/>
</dbReference>
<dbReference type="Pfam" id="PF00959">
    <property type="entry name" value="Phage_lysozyme"/>
    <property type="match status" value="1"/>
</dbReference>
<dbReference type="InterPro" id="IPR002196">
    <property type="entry name" value="Glyco_hydro_24"/>
</dbReference>
<dbReference type="GO" id="GO:0009253">
    <property type="term" value="P:peptidoglycan catabolic process"/>
    <property type="evidence" value="ECO:0007669"/>
    <property type="project" value="InterPro"/>
</dbReference>
<reference evidence="3" key="1">
    <citation type="submission" date="2018-05" db="EMBL/GenBank/DDBJ databases">
        <authorList>
            <person name="Lanie J.A."/>
            <person name="Ng W.-L."/>
            <person name="Kazmierczak K.M."/>
            <person name="Andrzejewski T.M."/>
            <person name="Davidsen T.M."/>
            <person name="Wayne K.J."/>
            <person name="Tettelin H."/>
            <person name="Glass J.I."/>
            <person name="Rusch D."/>
            <person name="Podicherti R."/>
            <person name="Tsui H.-C.T."/>
            <person name="Winkler M.E."/>
        </authorList>
    </citation>
    <scope>NUCLEOTIDE SEQUENCE</scope>
</reference>
<keyword evidence="2" id="KW-0081">Bacteriolytic enzyme</keyword>
<organism evidence="3">
    <name type="scientific">marine metagenome</name>
    <dbReference type="NCBI Taxonomy" id="408172"/>
    <lineage>
        <taxon>unclassified sequences</taxon>
        <taxon>metagenomes</taxon>
        <taxon>ecological metagenomes</taxon>
    </lineage>
</organism>
<evidence type="ECO:0008006" key="4">
    <source>
        <dbReference type="Google" id="ProtNLM"/>
    </source>
</evidence>
<dbReference type="GO" id="GO:0031640">
    <property type="term" value="P:killing of cells of another organism"/>
    <property type="evidence" value="ECO:0007669"/>
    <property type="project" value="UniProtKB-KW"/>
</dbReference>
<sequence>MEYSKEFRQRLRAEIVADEGSVLKVYKDHLGYFTVGVGHLILPSDEEWGVSVGTPITQTRADELLFYDLNNVLKECEDHFHQNWELWPEEVKL</sequence>
<evidence type="ECO:0000256" key="1">
    <source>
        <dbReference type="ARBA" id="ARBA00022529"/>
    </source>
</evidence>
<dbReference type="InterPro" id="IPR023347">
    <property type="entry name" value="Lysozyme_dom_sf"/>
</dbReference>
<dbReference type="GO" id="GO:0042742">
    <property type="term" value="P:defense response to bacterium"/>
    <property type="evidence" value="ECO:0007669"/>
    <property type="project" value="UniProtKB-KW"/>
</dbReference>
<keyword evidence="1" id="KW-0929">Antimicrobial</keyword>
<protein>
    <recommendedName>
        <fullName evidence="4">Lysozyme</fullName>
    </recommendedName>
</protein>
<gene>
    <name evidence="3" type="ORF">METZ01_LOCUS347423</name>
</gene>
<evidence type="ECO:0000313" key="3">
    <source>
        <dbReference type="EMBL" id="SVC94569.1"/>
    </source>
</evidence>
<feature type="non-terminal residue" evidence="3">
    <location>
        <position position="1"/>
    </location>
</feature>
<dbReference type="EMBL" id="UINC01120216">
    <property type="protein sequence ID" value="SVC94569.1"/>
    <property type="molecule type" value="Genomic_DNA"/>
</dbReference>
<dbReference type="GO" id="GO:0003796">
    <property type="term" value="F:lysozyme activity"/>
    <property type="evidence" value="ECO:0007669"/>
    <property type="project" value="InterPro"/>
</dbReference>
<feature type="non-terminal residue" evidence="3">
    <location>
        <position position="93"/>
    </location>
</feature>
<dbReference type="Gene3D" id="1.10.530.40">
    <property type="match status" value="1"/>
</dbReference>
<accession>A0A382RA56</accession>
<proteinExistence type="predicted"/>
<dbReference type="GO" id="GO:0016998">
    <property type="term" value="P:cell wall macromolecule catabolic process"/>
    <property type="evidence" value="ECO:0007669"/>
    <property type="project" value="InterPro"/>
</dbReference>
<evidence type="ECO:0000256" key="2">
    <source>
        <dbReference type="ARBA" id="ARBA00022638"/>
    </source>
</evidence>